<keyword evidence="2" id="KW-0808">Transferase</keyword>
<keyword evidence="1" id="KW-0723">Serine/threonine-protein kinase</keyword>
<proteinExistence type="predicted"/>
<dbReference type="Proteomes" id="UP000249061">
    <property type="component" value="Unassembled WGS sequence"/>
</dbReference>
<dbReference type="Gene3D" id="1.10.510.10">
    <property type="entry name" value="Transferase(Phosphotransferase) domain 1"/>
    <property type="match status" value="1"/>
</dbReference>
<dbReference type="InterPro" id="IPR011009">
    <property type="entry name" value="Kinase-like_dom_sf"/>
</dbReference>
<accession>A0A2W5VD85</accession>
<dbReference type="GO" id="GO:0005524">
    <property type="term" value="F:ATP binding"/>
    <property type="evidence" value="ECO:0007669"/>
    <property type="project" value="UniProtKB-UniRule"/>
</dbReference>
<keyword evidence="3 6" id="KW-0547">Nucleotide-binding</keyword>
<protein>
    <recommendedName>
        <fullName evidence="7">Protein kinase domain-containing protein</fullName>
    </recommendedName>
</protein>
<comment type="caution">
    <text evidence="8">The sequence shown here is derived from an EMBL/GenBank/DDBJ whole genome shotgun (WGS) entry which is preliminary data.</text>
</comment>
<dbReference type="Pfam" id="PF00069">
    <property type="entry name" value="Pkinase"/>
    <property type="match status" value="1"/>
</dbReference>
<dbReference type="EMBL" id="QFQP01000027">
    <property type="protein sequence ID" value="PZR08051.1"/>
    <property type="molecule type" value="Genomic_DNA"/>
</dbReference>
<evidence type="ECO:0000313" key="8">
    <source>
        <dbReference type="EMBL" id="PZR08051.1"/>
    </source>
</evidence>
<dbReference type="PROSITE" id="PS50011">
    <property type="entry name" value="PROTEIN_KINASE_DOM"/>
    <property type="match status" value="1"/>
</dbReference>
<evidence type="ECO:0000259" key="7">
    <source>
        <dbReference type="PROSITE" id="PS50011"/>
    </source>
</evidence>
<dbReference type="PROSITE" id="PS00107">
    <property type="entry name" value="PROTEIN_KINASE_ATP"/>
    <property type="match status" value="1"/>
</dbReference>
<dbReference type="InterPro" id="IPR008271">
    <property type="entry name" value="Ser/Thr_kinase_AS"/>
</dbReference>
<dbReference type="CDD" id="cd14014">
    <property type="entry name" value="STKc_PknB_like"/>
    <property type="match status" value="1"/>
</dbReference>
<evidence type="ECO:0000256" key="3">
    <source>
        <dbReference type="ARBA" id="ARBA00022741"/>
    </source>
</evidence>
<dbReference type="SUPFAM" id="SSF56112">
    <property type="entry name" value="Protein kinase-like (PK-like)"/>
    <property type="match status" value="1"/>
</dbReference>
<dbReference type="GO" id="GO:0004674">
    <property type="term" value="F:protein serine/threonine kinase activity"/>
    <property type="evidence" value="ECO:0007669"/>
    <property type="project" value="UniProtKB-KW"/>
</dbReference>
<organism evidence="8 9">
    <name type="scientific">Archangium gephyra</name>
    <dbReference type="NCBI Taxonomy" id="48"/>
    <lineage>
        <taxon>Bacteria</taxon>
        <taxon>Pseudomonadati</taxon>
        <taxon>Myxococcota</taxon>
        <taxon>Myxococcia</taxon>
        <taxon>Myxococcales</taxon>
        <taxon>Cystobacterineae</taxon>
        <taxon>Archangiaceae</taxon>
        <taxon>Archangium</taxon>
    </lineage>
</organism>
<gene>
    <name evidence="8" type="ORF">DI536_25790</name>
</gene>
<dbReference type="PANTHER" id="PTHR24345:SF91">
    <property type="entry name" value="SERINE_THREONINE-PROTEIN KINASE PLK4"/>
    <property type="match status" value="1"/>
</dbReference>
<evidence type="ECO:0000256" key="4">
    <source>
        <dbReference type="ARBA" id="ARBA00022777"/>
    </source>
</evidence>
<dbReference type="SMART" id="SM00220">
    <property type="entry name" value="S_TKc"/>
    <property type="match status" value="1"/>
</dbReference>
<evidence type="ECO:0000256" key="1">
    <source>
        <dbReference type="ARBA" id="ARBA00022527"/>
    </source>
</evidence>
<dbReference type="InterPro" id="IPR000719">
    <property type="entry name" value="Prot_kinase_dom"/>
</dbReference>
<dbReference type="AlphaFoldDB" id="A0A2W5VD85"/>
<dbReference type="PANTHER" id="PTHR24345">
    <property type="entry name" value="SERINE/THREONINE-PROTEIN KINASE PLK"/>
    <property type="match status" value="1"/>
</dbReference>
<sequence>MSTTRIPQVGSTLVLGELIGRGGMGEVWGGVDRRSGSRVAVKLARTDIEEAQWAAEQFERELAVHALASKLDCVPTLLRRGRVQGRTYGVIERVDGPTLREVMQNKGRPPAEVATQLVDQLINCTLSMHDIGIVHRDLKPSNLLMDNGTMRIIDFGVACRVEEASHFDDRVVVGTTGYMSPEQLLGAKCAPESVDTWSIAIVAYELLTGHRPFAGPGVREMCGAVLEHRYEAPSRKCVFGPAIDAFFERAFAPRLDQRFASLEVMGNAWRAVTGRRASSKVALKWLQGWESARVPSSLPTTRVARAA</sequence>
<evidence type="ECO:0000256" key="6">
    <source>
        <dbReference type="PROSITE-ProRule" id="PRU10141"/>
    </source>
</evidence>
<evidence type="ECO:0000313" key="9">
    <source>
        <dbReference type="Proteomes" id="UP000249061"/>
    </source>
</evidence>
<evidence type="ECO:0000256" key="2">
    <source>
        <dbReference type="ARBA" id="ARBA00022679"/>
    </source>
</evidence>
<name>A0A2W5VD85_9BACT</name>
<keyword evidence="5 6" id="KW-0067">ATP-binding</keyword>
<feature type="binding site" evidence="6">
    <location>
        <position position="42"/>
    </location>
    <ligand>
        <name>ATP</name>
        <dbReference type="ChEBI" id="CHEBI:30616"/>
    </ligand>
</feature>
<dbReference type="PROSITE" id="PS00108">
    <property type="entry name" value="PROTEIN_KINASE_ST"/>
    <property type="match status" value="1"/>
</dbReference>
<keyword evidence="4" id="KW-0418">Kinase</keyword>
<feature type="domain" description="Protein kinase" evidence="7">
    <location>
        <begin position="13"/>
        <end position="270"/>
    </location>
</feature>
<evidence type="ECO:0000256" key="5">
    <source>
        <dbReference type="ARBA" id="ARBA00022840"/>
    </source>
</evidence>
<dbReference type="InterPro" id="IPR017441">
    <property type="entry name" value="Protein_kinase_ATP_BS"/>
</dbReference>
<reference evidence="8 9" key="1">
    <citation type="submission" date="2017-08" db="EMBL/GenBank/DDBJ databases">
        <title>Infants hospitalized years apart are colonized by the same room-sourced microbial strains.</title>
        <authorList>
            <person name="Brooks B."/>
            <person name="Olm M.R."/>
            <person name="Firek B.A."/>
            <person name="Baker R."/>
            <person name="Thomas B.C."/>
            <person name="Morowitz M.J."/>
            <person name="Banfield J.F."/>
        </authorList>
    </citation>
    <scope>NUCLEOTIDE SEQUENCE [LARGE SCALE GENOMIC DNA]</scope>
    <source>
        <strain evidence="8">S2_003_000_R2_14</strain>
    </source>
</reference>